<dbReference type="EMBL" id="CAJFCJ010000032">
    <property type="protein sequence ID" value="CAD5126130.1"/>
    <property type="molecule type" value="Genomic_DNA"/>
</dbReference>
<dbReference type="Gene3D" id="2.60.120.200">
    <property type="match status" value="1"/>
</dbReference>
<dbReference type="SUPFAM" id="SSF49899">
    <property type="entry name" value="Concanavalin A-like lectins/glucanases"/>
    <property type="match status" value="1"/>
</dbReference>
<protein>
    <submittedName>
        <fullName evidence="1">DgyrCDS14299</fullName>
    </submittedName>
</protein>
<keyword evidence="2" id="KW-1185">Reference proteome</keyword>
<dbReference type="Proteomes" id="UP000549394">
    <property type="component" value="Unassembled WGS sequence"/>
</dbReference>
<dbReference type="AlphaFoldDB" id="A0A7I8WD82"/>
<evidence type="ECO:0000313" key="2">
    <source>
        <dbReference type="Proteomes" id="UP000549394"/>
    </source>
</evidence>
<dbReference type="InterPro" id="IPR013320">
    <property type="entry name" value="ConA-like_dom_sf"/>
</dbReference>
<evidence type="ECO:0000313" key="1">
    <source>
        <dbReference type="EMBL" id="CAD5126130.1"/>
    </source>
</evidence>
<gene>
    <name evidence="1" type="ORF">DGYR_LOCUS13402</name>
</gene>
<proteinExistence type="predicted"/>
<organism evidence="1 2">
    <name type="scientific">Dimorphilus gyrociliatus</name>
    <dbReference type="NCBI Taxonomy" id="2664684"/>
    <lineage>
        <taxon>Eukaryota</taxon>
        <taxon>Metazoa</taxon>
        <taxon>Spiralia</taxon>
        <taxon>Lophotrochozoa</taxon>
        <taxon>Annelida</taxon>
        <taxon>Polychaeta</taxon>
        <taxon>Polychaeta incertae sedis</taxon>
        <taxon>Dinophilidae</taxon>
        <taxon>Dimorphilus</taxon>
    </lineage>
</organism>
<dbReference type="Pfam" id="PF13385">
    <property type="entry name" value="Laminin_G_3"/>
    <property type="match status" value="1"/>
</dbReference>
<reference evidence="1 2" key="1">
    <citation type="submission" date="2020-08" db="EMBL/GenBank/DDBJ databases">
        <authorList>
            <person name="Hejnol A."/>
        </authorList>
    </citation>
    <scope>NUCLEOTIDE SEQUENCE [LARGE SCALE GENOMIC DNA]</scope>
</reference>
<comment type="caution">
    <text evidence="1">The sequence shown here is derived from an EMBL/GenBank/DDBJ whole genome shotgun (WGS) entry which is preliminary data.</text>
</comment>
<sequence length="356" mass="40921">MEKLKINYFKLIQVTHPLPSPKEKFTLNTLHRQESIQLECSRKCLICMQLAYFAFSKTTCYCYGDEHLKLTFFKPKNIISKDTAFFLAIRDRPTSNDKSTVLDLNFKELTKGSTIDNGQIIKDKSSYSNNGKVVCKQENTALEAGVGSIAFSLSNLVQKNNCYLEVQPKSSILTLVNSDFSVEIWYNPTDNNFGGYLMVLEDYFGIRNGNLKTLGEENGPFFYFKNQCGTFYPLDKRPQDYNNKVHHYLATFDASNKVLTQYLDSRQVSRNEVCNEGEIERSTSGLFLGTSENIKSQRDYRGQIYSLRLLKRVIQEDEVKRLSNLYPNQIDIRPEKIALKETLPETDEQPNEQIAS</sequence>
<name>A0A7I8WD82_9ANNE</name>
<accession>A0A7I8WD82</accession>